<dbReference type="GeneID" id="28894426"/>
<dbReference type="AlphaFoldDB" id="A0A165GMF5"/>
<dbReference type="PANTHER" id="PTHR12893:SF0">
    <property type="entry name" value="GRASP65"/>
    <property type="match status" value="1"/>
</dbReference>
<proteinExistence type="predicted"/>
<dbReference type="GO" id="GO:0007030">
    <property type="term" value="P:Golgi organization"/>
    <property type="evidence" value="ECO:0007669"/>
    <property type="project" value="TreeGrafter"/>
</dbReference>
<keyword evidence="2" id="KW-0677">Repeat</keyword>
<dbReference type="STRING" id="1328760.A0A165GMF5"/>
<keyword evidence="3" id="KW-0333">Golgi apparatus</keyword>
<dbReference type="InterPro" id="IPR024958">
    <property type="entry name" value="GRASP_PDZ"/>
</dbReference>
<protein>
    <recommendedName>
        <fullName evidence="6">PDZ GRASP-type domain-containing protein</fullName>
    </recommendedName>
</protein>
<name>A0A165GMF5_XYLHT</name>
<feature type="compositionally biased region" description="Polar residues" evidence="5">
    <location>
        <begin position="234"/>
        <end position="259"/>
    </location>
</feature>
<dbReference type="FunFam" id="2.30.42.10:FF:000026">
    <property type="entry name" value="Golgi reassembly stacking protein 2"/>
    <property type="match status" value="1"/>
</dbReference>
<dbReference type="Gene3D" id="2.30.42.10">
    <property type="match status" value="2"/>
</dbReference>
<dbReference type="OrthoDB" id="3318at2759"/>
<organism evidence="7 8">
    <name type="scientific">Xylona heveae (strain CBS 132557 / TC161)</name>
    <dbReference type="NCBI Taxonomy" id="1328760"/>
    <lineage>
        <taxon>Eukaryota</taxon>
        <taxon>Fungi</taxon>
        <taxon>Dikarya</taxon>
        <taxon>Ascomycota</taxon>
        <taxon>Pezizomycotina</taxon>
        <taxon>Xylonomycetes</taxon>
        <taxon>Xylonales</taxon>
        <taxon>Xylonaceae</taxon>
        <taxon>Xylona</taxon>
    </lineage>
</organism>
<dbReference type="SUPFAM" id="SSF50156">
    <property type="entry name" value="PDZ domain-like"/>
    <property type="match status" value="1"/>
</dbReference>
<feature type="domain" description="PDZ GRASP-type" evidence="6">
    <location>
        <begin position="116"/>
        <end position="205"/>
    </location>
</feature>
<evidence type="ECO:0000256" key="5">
    <source>
        <dbReference type="SAM" id="MobiDB-lite"/>
    </source>
</evidence>
<keyword evidence="8" id="KW-1185">Reference proteome</keyword>
<evidence type="ECO:0000256" key="4">
    <source>
        <dbReference type="ARBA" id="ARBA00023136"/>
    </source>
</evidence>
<gene>
    <name evidence="7" type="ORF">L228DRAFT_151380</name>
</gene>
<evidence type="ECO:0000256" key="1">
    <source>
        <dbReference type="ARBA" id="ARBA00004394"/>
    </source>
</evidence>
<feature type="compositionally biased region" description="Low complexity" evidence="5">
    <location>
        <begin position="310"/>
        <end position="324"/>
    </location>
</feature>
<feature type="region of interest" description="Disordered" evidence="5">
    <location>
        <begin position="234"/>
        <end position="408"/>
    </location>
</feature>
<comment type="subcellular location">
    <subcellularLocation>
        <location evidence="1">Golgi apparatus membrane</location>
    </subcellularLocation>
</comment>
<evidence type="ECO:0000256" key="3">
    <source>
        <dbReference type="ARBA" id="ARBA00023034"/>
    </source>
</evidence>
<evidence type="ECO:0000313" key="8">
    <source>
        <dbReference type="Proteomes" id="UP000076632"/>
    </source>
</evidence>
<dbReference type="GO" id="GO:0000139">
    <property type="term" value="C:Golgi membrane"/>
    <property type="evidence" value="ECO:0007669"/>
    <property type="project" value="UniProtKB-SubCell"/>
</dbReference>
<feature type="compositionally biased region" description="Basic and acidic residues" evidence="5">
    <location>
        <begin position="393"/>
        <end position="408"/>
    </location>
</feature>
<dbReference type="InterPro" id="IPR036034">
    <property type="entry name" value="PDZ_sf"/>
</dbReference>
<sequence length="408" mass="43540">MFGALNRFISRLDSDAPAQNTSTRRAYGFQVLRNKKLELEIEPWFDFIVGINGRQIDDSSPHLFATEVRNCAGNSVTLGIWSAKGQRIREIHIPISPEEPSLGLTLQWNSLSTTEDIWHILDVIPNSPADHAGLLPYGDYIIGTPEGIVKGEAGLGELVEDHLSRPLRLHVYNHEYNVTRLVTITPSRHWGGEGALGCVLGYGALHRLPAPLTEPPHGPGETLFETAQFDTAKSNDYTSFNPSSTIGGAQLPSQLQPGGTSHLPGSGATVSQNEFITPADMSFGPGPSIVSQSEASPTTTTTSTPPPPRAGAAPPAGTAPSTTGRKARAHHHHHHYNVQSPSSAMDDYFREGEAKSKELDYVPSPRPGSTGPSAVPPPPKAGTKIPPPPKGAPKAEDATDEKADGEGQ</sequence>
<feature type="compositionally biased region" description="Basic and acidic residues" evidence="5">
    <location>
        <begin position="347"/>
        <end position="360"/>
    </location>
</feature>
<dbReference type="RefSeq" id="XP_018187925.1">
    <property type="nucleotide sequence ID" value="XM_018329289.1"/>
</dbReference>
<feature type="compositionally biased region" description="Basic residues" evidence="5">
    <location>
        <begin position="325"/>
        <end position="336"/>
    </location>
</feature>
<dbReference type="Pfam" id="PF04495">
    <property type="entry name" value="GRASP55_65"/>
    <property type="match status" value="1"/>
</dbReference>
<reference evidence="7 8" key="1">
    <citation type="journal article" date="2016" name="Fungal Biol.">
        <title>The genome of Xylona heveae provides a window into fungal endophytism.</title>
        <authorList>
            <person name="Gazis R."/>
            <person name="Kuo A."/>
            <person name="Riley R."/>
            <person name="LaButti K."/>
            <person name="Lipzen A."/>
            <person name="Lin J."/>
            <person name="Amirebrahimi M."/>
            <person name="Hesse C.N."/>
            <person name="Spatafora J.W."/>
            <person name="Henrissat B."/>
            <person name="Hainaut M."/>
            <person name="Grigoriev I.V."/>
            <person name="Hibbett D.S."/>
        </authorList>
    </citation>
    <scope>NUCLEOTIDE SEQUENCE [LARGE SCALE GENOMIC DNA]</scope>
    <source>
        <strain evidence="7 8">TC161</strain>
    </source>
</reference>
<accession>A0A165GMF5</accession>
<dbReference type="EMBL" id="KV407459">
    <property type="protein sequence ID" value="KZF22370.1"/>
    <property type="molecule type" value="Genomic_DNA"/>
</dbReference>
<dbReference type="InParanoid" id="A0A165GMF5"/>
<evidence type="ECO:0000313" key="7">
    <source>
        <dbReference type="EMBL" id="KZF22370.1"/>
    </source>
</evidence>
<feature type="compositionally biased region" description="Pro residues" evidence="5">
    <location>
        <begin position="374"/>
        <end position="391"/>
    </location>
</feature>
<evidence type="ECO:0000259" key="6">
    <source>
        <dbReference type="PROSITE" id="PS51865"/>
    </source>
</evidence>
<dbReference type="OMA" id="SSTQHIW"/>
<evidence type="ECO:0000256" key="2">
    <source>
        <dbReference type="ARBA" id="ARBA00022737"/>
    </source>
</evidence>
<keyword evidence="4" id="KW-0472">Membrane</keyword>
<dbReference type="Proteomes" id="UP000076632">
    <property type="component" value="Unassembled WGS sequence"/>
</dbReference>
<dbReference type="PROSITE" id="PS51865">
    <property type="entry name" value="PDZ_GRASP"/>
    <property type="match status" value="2"/>
</dbReference>
<dbReference type="InterPro" id="IPR007583">
    <property type="entry name" value="GRASP55_65"/>
</dbReference>
<dbReference type="PANTHER" id="PTHR12893">
    <property type="entry name" value="GOLGI REASSEMBLY STACKING PROTEIN GRASP"/>
    <property type="match status" value="1"/>
</dbReference>
<feature type="domain" description="PDZ GRASP-type" evidence="6">
    <location>
        <begin position="27"/>
        <end position="111"/>
    </location>
</feature>